<comment type="subcellular location">
    <subcellularLocation>
        <location evidence="1">Cell membrane</location>
        <topology evidence="1">Single-pass membrane protein</topology>
    </subcellularLocation>
</comment>
<dbReference type="SUPFAM" id="SSF52058">
    <property type="entry name" value="L domain-like"/>
    <property type="match status" value="1"/>
</dbReference>
<proteinExistence type="predicted"/>
<evidence type="ECO:0000256" key="7">
    <source>
        <dbReference type="ARBA" id="ARBA00022737"/>
    </source>
</evidence>
<feature type="region of interest" description="Disordered" evidence="13">
    <location>
        <begin position="1"/>
        <end position="20"/>
    </location>
</feature>
<dbReference type="EMBL" id="CADEAL010003978">
    <property type="protein sequence ID" value="CAB1448449.1"/>
    <property type="molecule type" value="Genomic_DNA"/>
</dbReference>
<gene>
    <name evidence="16" type="ORF">PLEPLA_LOCUS36103</name>
</gene>
<protein>
    <recommendedName>
        <fullName evidence="15">LRRNT domain-containing protein</fullName>
    </recommendedName>
</protein>
<evidence type="ECO:0000256" key="4">
    <source>
        <dbReference type="ARBA" id="ARBA00022614"/>
    </source>
</evidence>
<dbReference type="SMART" id="SM00369">
    <property type="entry name" value="LRR_TYP"/>
    <property type="match status" value="3"/>
</dbReference>
<sequence>MSQWRQIAPQRLTPAPPTPLRRRALQLSAPLSPPPPPSGFSFGKARHAEGKRLTVIVGSSGVRGRVIWRGYINEECDCAGFSPNGLDEALGGDMRLAPQPSAQPLRLLVVLLLATGVITSPVISAGCPDRCVCDDQLVVQCAGQHLTTFPVNLPLATRQLIISNNRIVELPPLSLNYLSDLVYLDCSNNSLTEISESTFGNLRKLAYLDLSFNTLTRIEDRTFGPLASLVMLRMTDNPGLSEIHPDTFSENAVLQVLDVSRNNLTVLNITSLIALPSLRSLGLSGNPWSCECDNEDLCVWVHLEGFKFQEPFKEGVTARSLVLNHVPSTCHIKTLCHFVTPEHTPSSQLAPYLVTHNCIIVNDEGQSVCGSPADMQGRRLGDVGIQLRTLCHQTLGSWDYIFFIAIGFVIFAAGTVSAWVMGVIMVLYERYHQEKR</sequence>
<evidence type="ECO:0000256" key="14">
    <source>
        <dbReference type="SAM" id="Phobius"/>
    </source>
</evidence>
<dbReference type="SMART" id="SM00013">
    <property type="entry name" value="LRRNT"/>
    <property type="match status" value="1"/>
</dbReference>
<name>A0A9N7Z3G2_PLEPL</name>
<evidence type="ECO:0000256" key="1">
    <source>
        <dbReference type="ARBA" id="ARBA00004162"/>
    </source>
</evidence>
<evidence type="ECO:0000313" key="17">
    <source>
        <dbReference type="Proteomes" id="UP001153269"/>
    </source>
</evidence>
<dbReference type="GO" id="GO:0008076">
    <property type="term" value="C:voltage-gated potassium channel complex"/>
    <property type="evidence" value="ECO:0007669"/>
    <property type="project" value="TreeGrafter"/>
</dbReference>
<keyword evidence="12" id="KW-0407">Ion channel</keyword>
<dbReference type="GO" id="GO:0044325">
    <property type="term" value="F:transmembrane transporter binding"/>
    <property type="evidence" value="ECO:0007669"/>
    <property type="project" value="TreeGrafter"/>
</dbReference>
<evidence type="ECO:0000256" key="6">
    <source>
        <dbReference type="ARBA" id="ARBA00022729"/>
    </source>
</evidence>
<evidence type="ECO:0000256" key="11">
    <source>
        <dbReference type="ARBA" id="ARBA00023157"/>
    </source>
</evidence>
<feature type="domain" description="LRRNT" evidence="15">
    <location>
        <begin position="126"/>
        <end position="159"/>
    </location>
</feature>
<keyword evidence="9" id="KW-0406">Ion transport</keyword>
<evidence type="ECO:0000313" key="16">
    <source>
        <dbReference type="EMBL" id="CAB1448449.1"/>
    </source>
</evidence>
<keyword evidence="8 14" id="KW-1133">Transmembrane helix</keyword>
<organism evidence="16 17">
    <name type="scientific">Pleuronectes platessa</name>
    <name type="common">European plaice</name>
    <dbReference type="NCBI Taxonomy" id="8262"/>
    <lineage>
        <taxon>Eukaryota</taxon>
        <taxon>Metazoa</taxon>
        <taxon>Chordata</taxon>
        <taxon>Craniata</taxon>
        <taxon>Vertebrata</taxon>
        <taxon>Euteleostomi</taxon>
        <taxon>Actinopterygii</taxon>
        <taxon>Neopterygii</taxon>
        <taxon>Teleostei</taxon>
        <taxon>Neoteleostei</taxon>
        <taxon>Acanthomorphata</taxon>
        <taxon>Carangaria</taxon>
        <taxon>Pleuronectiformes</taxon>
        <taxon>Pleuronectoidei</taxon>
        <taxon>Pleuronectidae</taxon>
        <taxon>Pleuronectes</taxon>
    </lineage>
</organism>
<dbReference type="Pfam" id="PF13855">
    <property type="entry name" value="LRR_8"/>
    <property type="match status" value="1"/>
</dbReference>
<evidence type="ECO:0000256" key="2">
    <source>
        <dbReference type="ARBA" id="ARBA00022448"/>
    </source>
</evidence>
<keyword evidence="4" id="KW-0433">Leucine-rich repeat</keyword>
<keyword evidence="7" id="KW-0677">Repeat</keyword>
<dbReference type="Proteomes" id="UP001153269">
    <property type="component" value="Unassembled WGS sequence"/>
</dbReference>
<dbReference type="InterPro" id="IPR051432">
    <property type="entry name" value="KCNMA1_auxiliary"/>
</dbReference>
<keyword evidence="10 14" id="KW-0472">Membrane</keyword>
<evidence type="ECO:0000256" key="12">
    <source>
        <dbReference type="ARBA" id="ARBA00023303"/>
    </source>
</evidence>
<keyword evidence="3" id="KW-1003">Cell membrane</keyword>
<dbReference type="PANTHER" id="PTHR46473">
    <property type="entry name" value="GH08155P"/>
    <property type="match status" value="1"/>
</dbReference>
<dbReference type="PANTHER" id="PTHR46473:SF6">
    <property type="entry name" value="LEUCINE-RICH REPEAT-CONTAINING PROTEIN 52"/>
    <property type="match status" value="1"/>
</dbReference>
<dbReference type="GO" id="GO:0005249">
    <property type="term" value="F:voltage-gated potassium channel activity"/>
    <property type="evidence" value="ECO:0007669"/>
    <property type="project" value="TreeGrafter"/>
</dbReference>
<keyword evidence="17" id="KW-1185">Reference proteome</keyword>
<evidence type="ECO:0000256" key="9">
    <source>
        <dbReference type="ARBA" id="ARBA00023065"/>
    </source>
</evidence>
<comment type="caution">
    <text evidence="16">The sequence shown here is derived from an EMBL/GenBank/DDBJ whole genome shotgun (WGS) entry which is preliminary data.</text>
</comment>
<evidence type="ECO:0000259" key="15">
    <source>
        <dbReference type="SMART" id="SM00013"/>
    </source>
</evidence>
<dbReference type="Gene3D" id="3.80.10.10">
    <property type="entry name" value="Ribonuclease Inhibitor"/>
    <property type="match status" value="1"/>
</dbReference>
<feature type="transmembrane region" description="Helical" evidence="14">
    <location>
        <begin position="400"/>
        <end position="428"/>
    </location>
</feature>
<evidence type="ECO:0000256" key="5">
    <source>
        <dbReference type="ARBA" id="ARBA00022692"/>
    </source>
</evidence>
<evidence type="ECO:0000256" key="3">
    <source>
        <dbReference type="ARBA" id="ARBA00022475"/>
    </source>
</evidence>
<keyword evidence="6" id="KW-0732">Signal</keyword>
<keyword evidence="2" id="KW-0813">Transport</keyword>
<keyword evidence="11" id="KW-1015">Disulfide bond</keyword>
<dbReference type="GO" id="GO:0099104">
    <property type="term" value="F:potassium channel activator activity"/>
    <property type="evidence" value="ECO:0007669"/>
    <property type="project" value="TreeGrafter"/>
</dbReference>
<evidence type="ECO:0000256" key="13">
    <source>
        <dbReference type="SAM" id="MobiDB-lite"/>
    </source>
</evidence>
<dbReference type="InterPro" id="IPR032675">
    <property type="entry name" value="LRR_dom_sf"/>
</dbReference>
<dbReference type="PROSITE" id="PS51450">
    <property type="entry name" value="LRR"/>
    <property type="match status" value="1"/>
</dbReference>
<keyword evidence="5 14" id="KW-0812">Transmembrane</keyword>
<reference evidence="16" key="1">
    <citation type="submission" date="2020-03" db="EMBL/GenBank/DDBJ databases">
        <authorList>
            <person name="Weist P."/>
        </authorList>
    </citation>
    <scope>NUCLEOTIDE SEQUENCE</scope>
</reference>
<dbReference type="FunFam" id="3.80.10.10:FF:000015">
    <property type="entry name" value="Leucine rich repeat containing 38"/>
    <property type="match status" value="1"/>
</dbReference>
<evidence type="ECO:0000256" key="8">
    <source>
        <dbReference type="ARBA" id="ARBA00022989"/>
    </source>
</evidence>
<dbReference type="InterPro" id="IPR000372">
    <property type="entry name" value="LRRNT"/>
</dbReference>
<accession>A0A9N7Z3G2</accession>
<evidence type="ECO:0000256" key="10">
    <source>
        <dbReference type="ARBA" id="ARBA00023136"/>
    </source>
</evidence>
<dbReference type="InterPro" id="IPR001611">
    <property type="entry name" value="Leu-rich_rpt"/>
</dbReference>
<dbReference type="InterPro" id="IPR003591">
    <property type="entry name" value="Leu-rich_rpt_typical-subtyp"/>
</dbReference>
<dbReference type="AlphaFoldDB" id="A0A9N7Z3G2"/>